<keyword evidence="2 5" id="KW-0560">Oxidoreductase</keyword>
<accession>A0A8H7RW01</accession>
<comment type="caution">
    <text evidence="6">The sequence shown here is derived from an EMBL/GenBank/DDBJ whole genome shotgun (WGS) entry which is preliminary data.</text>
</comment>
<evidence type="ECO:0000313" key="7">
    <source>
        <dbReference type="Proteomes" id="UP000646827"/>
    </source>
</evidence>
<comment type="similarity">
    <text evidence="5">Belongs to the cytochrome P450 family.</text>
</comment>
<evidence type="ECO:0000256" key="2">
    <source>
        <dbReference type="ARBA" id="ARBA00023002"/>
    </source>
</evidence>
<dbReference type="InterPro" id="IPR036396">
    <property type="entry name" value="Cyt_P450_sf"/>
</dbReference>
<evidence type="ECO:0000256" key="3">
    <source>
        <dbReference type="ARBA" id="ARBA00023004"/>
    </source>
</evidence>
<evidence type="ECO:0000256" key="5">
    <source>
        <dbReference type="RuleBase" id="RU000461"/>
    </source>
</evidence>
<dbReference type="PRINTS" id="PR00463">
    <property type="entry name" value="EP450I"/>
</dbReference>
<evidence type="ECO:0008006" key="8">
    <source>
        <dbReference type="Google" id="ProtNLM"/>
    </source>
</evidence>
<dbReference type="GO" id="GO:0004497">
    <property type="term" value="F:monooxygenase activity"/>
    <property type="evidence" value="ECO:0007669"/>
    <property type="project" value="UniProtKB-KW"/>
</dbReference>
<evidence type="ECO:0000256" key="4">
    <source>
        <dbReference type="PIRSR" id="PIRSR602401-1"/>
    </source>
</evidence>
<keyword evidence="4 5" id="KW-0349">Heme</keyword>
<dbReference type="PROSITE" id="PS00086">
    <property type="entry name" value="CYTOCHROME_P450"/>
    <property type="match status" value="1"/>
</dbReference>
<protein>
    <recommendedName>
        <fullName evidence="8">Cytochrome P450</fullName>
    </recommendedName>
</protein>
<evidence type="ECO:0000313" key="6">
    <source>
        <dbReference type="EMBL" id="KAG2216838.1"/>
    </source>
</evidence>
<dbReference type="InterPro" id="IPR002401">
    <property type="entry name" value="Cyt_P450_E_grp-I"/>
</dbReference>
<dbReference type="PANTHER" id="PTHR46300">
    <property type="entry name" value="P450, PUTATIVE (EUROFUNG)-RELATED-RELATED"/>
    <property type="match status" value="1"/>
</dbReference>
<dbReference type="OrthoDB" id="3934656at2759"/>
<gene>
    <name evidence="6" type="ORF">INT45_009464</name>
</gene>
<keyword evidence="3 4" id="KW-0408">Iron</keyword>
<dbReference type="SUPFAM" id="SSF48264">
    <property type="entry name" value="Cytochrome P450"/>
    <property type="match status" value="1"/>
</dbReference>
<dbReference type="PRINTS" id="PR00385">
    <property type="entry name" value="P450"/>
</dbReference>
<dbReference type="Pfam" id="PF00067">
    <property type="entry name" value="p450"/>
    <property type="match status" value="1"/>
</dbReference>
<dbReference type="GO" id="GO:0016705">
    <property type="term" value="F:oxidoreductase activity, acting on paired donors, with incorporation or reduction of molecular oxygen"/>
    <property type="evidence" value="ECO:0007669"/>
    <property type="project" value="InterPro"/>
</dbReference>
<proteinExistence type="inferred from homology"/>
<dbReference type="InterPro" id="IPR001128">
    <property type="entry name" value="Cyt_P450"/>
</dbReference>
<dbReference type="Proteomes" id="UP000646827">
    <property type="component" value="Unassembled WGS sequence"/>
</dbReference>
<comment type="cofactor">
    <cofactor evidence="4">
        <name>heme</name>
        <dbReference type="ChEBI" id="CHEBI:30413"/>
    </cofactor>
</comment>
<dbReference type="AlphaFoldDB" id="A0A8H7RW01"/>
<feature type="binding site" description="axial binding residue" evidence="4">
    <location>
        <position position="370"/>
    </location>
    <ligand>
        <name>heme</name>
        <dbReference type="ChEBI" id="CHEBI:30413"/>
    </ligand>
    <ligandPart>
        <name>Fe</name>
        <dbReference type="ChEBI" id="CHEBI:18248"/>
    </ligandPart>
</feature>
<dbReference type="GO" id="GO:0005506">
    <property type="term" value="F:iron ion binding"/>
    <property type="evidence" value="ECO:0007669"/>
    <property type="project" value="InterPro"/>
</dbReference>
<dbReference type="EMBL" id="JAEPRB010000354">
    <property type="protein sequence ID" value="KAG2216838.1"/>
    <property type="molecule type" value="Genomic_DNA"/>
</dbReference>
<keyword evidence="5" id="KW-0503">Monooxygenase</keyword>
<evidence type="ECO:0000256" key="1">
    <source>
        <dbReference type="ARBA" id="ARBA00022723"/>
    </source>
</evidence>
<dbReference type="Gene3D" id="1.10.630.10">
    <property type="entry name" value="Cytochrome P450"/>
    <property type="match status" value="1"/>
</dbReference>
<organism evidence="6 7">
    <name type="scientific">Circinella minor</name>
    <dbReference type="NCBI Taxonomy" id="1195481"/>
    <lineage>
        <taxon>Eukaryota</taxon>
        <taxon>Fungi</taxon>
        <taxon>Fungi incertae sedis</taxon>
        <taxon>Mucoromycota</taxon>
        <taxon>Mucoromycotina</taxon>
        <taxon>Mucoromycetes</taxon>
        <taxon>Mucorales</taxon>
        <taxon>Lichtheimiaceae</taxon>
        <taxon>Circinella</taxon>
    </lineage>
</organism>
<sequence>MGVKSWVSISDVHLAHQVLGLNTSLTDSRPHTTFLCDYHAMGDKGIAGANPSLQWKKTRAATLQILSPRNREQLDKFHGPEADLLIETFIDTTTKDGSVALDGPLHFTALNVIFSAGFGRRAESLDDPLFKEVHYLMEQTGLRSSPTEEISTFLPIMTVLDILLQKKKDMKRFIYKERNPAFKRYIEKAIEDNVDCFAKSLLEMDDINNFDNVIVTLVDAIIAGTDTSAVTLEWSMVILCHYPEVQKIMSEEIDQFIHENGRLPTFEDRDKLPYSTSVQKECMRYRPITFFGLPHEASQDIIVNDYLIPKGTSIVCDMRAIHRDETLYPDPEKFVPDRFVNNRNKPMYASANMGPETRDHYNFGFGRRVCPGAYLAELEIFNVWVRLYARCSIEPRKNEFGVPVYPDLDNIFNAGIVNKPYDSMVRVVKRKDALI</sequence>
<dbReference type="PANTHER" id="PTHR46300:SF11">
    <property type="entry name" value="OXIDOREDUCTASE, PUTATIVE-RELATED"/>
    <property type="match status" value="1"/>
</dbReference>
<dbReference type="InterPro" id="IPR017972">
    <property type="entry name" value="Cyt_P450_CS"/>
</dbReference>
<name>A0A8H7RW01_9FUNG</name>
<dbReference type="GO" id="GO:0020037">
    <property type="term" value="F:heme binding"/>
    <property type="evidence" value="ECO:0007669"/>
    <property type="project" value="InterPro"/>
</dbReference>
<keyword evidence="1 4" id="KW-0479">Metal-binding</keyword>
<keyword evidence="7" id="KW-1185">Reference proteome</keyword>
<dbReference type="InterPro" id="IPR050364">
    <property type="entry name" value="Cytochrome_P450_fung"/>
</dbReference>
<reference evidence="6 7" key="1">
    <citation type="submission" date="2020-12" db="EMBL/GenBank/DDBJ databases">
        <title>Metabolic potential, ecology and presence of endohyphal bacteria is reflected in genomic diversity of Mucoromycotina.</title>
        <authorList>
            <person name="Muszewska A."/>
            <person name="Okrasinska A."/>
            <person name="Steczkiewicz K."/>
            <person name="Drgas O."/>
            <person name="Orlowska M."/>
            <person name="Perlinska-Lenart U."/>
            <person name="Aleksandrzak-Piekarczyk T."/>
            <person name="Szatraj K."/>
            <person name="Zielenkiewicz U."/>
            <person name="Pilsyk S."/>
            <person name="Malc E."/>
            <person name="Mieczkowski P."/>
            <person name="Kruszewska J.S."/>
            <person name="Biernat P."/>
            <person name="Pawlowska J."/>
        </authorList>
    </citation>
    <scope>NUCLEOTIDE SEQUENCE [LARGE SCALE GENOMIC DNA]</scope>
    <source>
        <strain evidence="6 7">CBS 142.35</strain>
    </source>
</reference>